<dbReference type="Gene3D" id="3.40.190.10">
    <property type="entry name" value="Periplasmic binding protein-like II"/>
    <property type="match status" value="1"/>
</dbReference>
<dbReference type="PANTHER" id="PTHR43649:SF31">
    <property type="entry name" value="SN-GLYCEROL-3-PHOSPHATE-BINDING PERIPLASMIC PROTEIN UGPB"/>
    <property type="match status" value="1"/>
</dbReference>
<evidence type="ECO:0000313" key="7">
    <source>
        <dbReference type="Proteomes" id="UP000588277"/>
    </source>
</evidence>
<name>A0A7Y0F2P2_9BIFI</name>
<keyword evidence="3" id="KW-0813">Transport</keyword>
<dbReference type="GO" id="GO:0030313">
    <property type="term" value="C:cell envelope"/>
    <property type="evidence" value="ECO:0007669"/>
    <property type="project" value="UniProtKB-SubCell"/>
</dbReference>
<dbReference type="RefSeq" id="WP_169275970.1">
    <property type="nucleotide sequence ID" value="NZ_JAAIIH010000012.1"/>
</dbReference>
<dbReference type="SUPFAM" id="SSF53850">
    <property type="entry name" value="Periplasmic binding protein-like II"/>
    <property type="match status" value="1"/>
</dbReference>
<protein>
    <submittedName>
        <fullName evidence="6">ABC transporter substrate-binding protein</fullName>
    </submittedName>
</protein>
<evidence type="ECO:0000256" key="4">
    <source>
        <dbReference type="ARBA" id="ARBA00022729"/>
    </source>
</evidence>
<keyword evidence="4 5" id="KW-0732">Signal</keyword>
<accession>A0A7Y0F2P2</accession>
<evidence type="ECO:0000256" key="5">
    <source>
        <dbReference type="SAM" id="SignalP"/>
    </source>
</evidence>
<dbReference type="Pfam" id="PF01547">
    <property type="entry name" value="SBP_bac_1"/>
    <property type="match status" value="1"/>
</dbReference>
<dbReference type="AlphaFoldDB" id="A0A7Y0F2P2"/>
<comment type="similarity">
    <text evidence="2">Belongs to the bacterial solute-binding protein 1 family.</text>
</comment>
<sequence>MKASNRWMRTAITAVAALGMVAPMAACGSDTASNTASGSSDGPVTIEWWGATQGLQEQADAFNKSQDKIKVEFKKQASKAKTEEGVVNAVKAGNAPDLFEADMDSSLSLLVDGTIQDIAQYNPDLSKLNQNVVDSFKIGDQLAVIPTQSSPQFIIANQKTFDDNGVKVPTTWDELIQAGKDLKAKNPDIKIMNFPGEDPSTLVLLAQQFGAQWYSVDGDTWVVDINGPETKKAVNYLQQIVDNDMFSQKTYIEWDALMQFFQSGDLALIGTSTWQLSAYQSNFQKSLGDWKAYAWPKESASSDVVSPLNASGNAIPTGAKHPKEAAEFATWLATNDDALKIAANATTGSGAFPALKDTGSYPTDSLPDKLLADNAEAAKVVQQAADTVAPYKTGANWSQMFKQLQDQWAKFLNKQVTGEQMLDAVQQWTVNDLQQKGINVKSAN</sequence>
<comment type="subcellular location">
    <subcellularLocation>
        <location evidence="1">Cell envelope</location>
    </subcellularLocation>
</comment>
<evidence type="ECO:0000256" key="3">
    <source>
        <dbReference type="ARBA" id="ARBA00022448"/>
    </source>
</evidence>
<evidence type="ECO:0000256" key="1">
    <source>
        <dbReference type="ARBA" id="ARBA00004196"/>
    </source>
</evidence>
<dbReference type="PANTHER" id="PTHR43649">
    <property type="entry name" value="ARABINOSE-BINDING PROTEIN-RELATED"/>
    <property type="match status" value="1"/>
</dbReference>
<gene>
    <name evidence="6" type="ORF">G1C96_1464</name>
</gene>
<dbReference type="InterPro" id="IPR050490">
    <property type="entry name" value="Bact_solute-bd_prot1"/>
</dbReference>
<dbReference type="EMBL" id="JAAIIH010000012">
    <property type="protein sequence ID" value="NMN00883.1"/>
    <property type="molecule type" value="Genomic_DNA"/>
</dbReference>
<evidence type="ECO:0000313" key="6">
    <source>
        <dbReference type="EMBL" id="NMN00883.1"/>
    </source>
</evidence>
<reference evidence="6 7" key="1">
    <citation type="submission" date="2020-02" db="EMBL/GenBank/DDBJ databases">
        <title>Characterization of phylogenetic diversity of novel bifidobacterial species isolated in Czech ZOOs.</title>
        <authorList>
            <person name="Lugli G.A."/>
            <person name="Vera N.B."/>
            <person name="Ventura M."/>
        </authorList>
    </citation>
    <scope>NUCLEOTIDE SEQUENCE [LARGE SCALE GENOMIC DNA]</scope>
    <source>
        <strain evidence="6 7">DSM 109958</strain>
    </source>
</reference>
<evidence type="ECO:0000256" key="2">
    <source>
        <dbReference type="ARBA" id="ARBA00008520"/>
    </source>
</evidence>
<feature type="signal peptide" evidence="5">
    <location>
        <begin position="1"/>
        <end position="28"/>
    </location>
</feature>
<keyword evidence="7" id="KW-1185">Reference proteome</keyword>
<comment type="caution">
    <text evidence="6">The sequence shown here is derived from an EMBL/GenBank/DDBJ whole genome shotgun (WGS) entry which is preliminary data.</text>
</comment>
<dbReference type="Proteomes" id="UP000588277">
    <property type="component" value="Unassembled WGS sequence"/>
</dbReference>
<feature type="chain" id="PRO_5030820953" evidence="5">
    <location>
        <begin position="29"/>
        <end position="444"/>
    </location>
</feature>
<organism evidence="6 7">
    <name type="scientific">Bifidobacterium moraviense</name>
    <dbReference type="NCBI Taxonomy" id="2675323"/>
    <lineage>
        <taxon>Bacteria</taxon>
        <taxon>Bacillati</taxon>
        <taxon>Actinomycetota</taxon>
        <taxon>Actinomycetes</taxon>
        <taxon>Bifidobacteriales</taxon>
        <taxon>Bifidobacteriaceae</taxon>
        <taxon>Bifidobacterium</taxon>
    </lineage>
</organism>
<proteinExistence type="inferred from homology"/>
<dbReference type="InterPro" id="IPR006059">
    <property type="entry name" value="SBP"/>
</dbReference>